<protein>
    <submittedName>
        <fullName evidence="1">Uncharacterized protein</fullName>
    </submittedName>
</protein>
<keyword evidence="2" id="KW-1185">Reference proteome</keyword>
<evidence type="ECO:0000313" key="2">
    <source>
        <dbReference type="Proteomes" id="UP000539538"/>
    </source>
</evidence>
<organism evidence="1 2">
    <name type="scientific">Aminobacter niigataensis</name>
    <dbReference type="NCBI Taxonomy" id="83265"/>
    <lineage>
        <taxon>Bacteria</taxon>
        <taxon>Pseudomonadati</taxon>
        <taxon>Pseudomonadota</taxon>
        <taxon>Alphaproteobacteria</taxon>
        <taxon>Hyphomicrobiales</taxon>
        <taxon>Phyllobacteriaceae</taxon>
        <taxon>Aminobacter</taxon>
    </lineage>
</organism>
<name>A0ABR6KYS5_9HYPH</name>
<evidence type="ECO:0000313" key="1">
    <source>
        <dbReference type="EMBL" id="MBB4649632.1"/>
    </source>
</evidence>
<reference evidence="1 2" key="1">
    <citation type="submission" date="2020-08" db="EMBL/GenBank/DDBJ databases">
        <title>Genomic Encyclopedia of Type Strains, Phase IV (KMG-IV): sequencing the most valuable type-strain genomes for metagenomic binning, comparative biology and taxonomic classification.</title>
        <authorList>
            <person name="Goeker M."/>
        </authorList>
    </citation>
    <scope>NUCLEOTIDE SEQUENCE [LARGE SCALE GENOMIC DNA]</scope>
    <source>
        <strain evidence="1 2">DSM 7050</strain>
    </source>
</reference>
<comment type="caution">
    <text evidence="1">The sequence shown here is derived from an EMBL/GenBank/DDBJ whole genome shotgun (WGS) entry which is preliminary data.</text>
</comment>
<proteinExistence type="predicted"/>
<dbReference type="Proteomes" id="UP000539538">
    <property type="component" value="Unassembled WGS sequence"/>
</dbReference>
<dbReference type="RefSeq" id="WP_183261552.1">
    <property type="nucleotide sequence ID" value="NZ_BAAAVZ010000003.1"/>
</dbReference>
<sequence length="194" mass="20672">MSAIAATKPRASYRRAWLDSAPEDSSAGIPKPAQVVEGSSIDDVPVLTWSVTPSFRAVETCVSSVQRELASDLQFANLFYVLDEMADLPEGFADAIDVETAGDANRVLGFIEASGVPAPKIFSHGGDAVVFSWDISSIRRYLTISGGDAAFLAVHKDSKIQCPSQIVALDTPAIGRWVDMLSANNSGAVKNARR</sequence>
<dbReference type="EMBL" id="JACHOT010000001">
    <property type="protein sequence ID" value="MBB4649632.1"/>
    <property type="molecule type" value="Genomic_DNA"/>
</dbReference>
<accession>A0ABR6KYS5</accession>
<gene>
    <name evidence="1" type="ORF">GGQ99_001354</name>
</gene>